<reference evidence="2 3" key="1">
    <citation type="submission" date="2018-10" db="EMBL/GenBank/DDBJ databases">
        <title>Phylogenomics of Brevibacillus.</title>
        <authorList>
            <person name="Dunlap C."/>
        </authorList>
    </citation>
    <scope>NUCLEOTIDE SEQUENCE [LARGE SCALE GENOMIC DNA]</scope>
    <source>
        <strain evidence="2 3">JCM 12215</strain>
    </source>
</reference>
<evidence type="ECO:0000313" key="3">
    <source>
        <dbReference type="Proteomes" id="UP000282028"/>
    </source>
</evidence>
<gene>
    <name evidence="2" type="ORF">EDM52_02245</name>
</gene>
<proteinExistence type="predicted"/>
<dbReference type="PANTHER" id="PTHR40031:SF1">
    <property type="entry name" value="MEMBRANE-BOUND METAL-DEPENDENT HYDROLASE"/>
    <property type="match status" value="1"/>
</dbReference>
<feature type="transmembrane region" description="Helical" evidence="1">
    <location>
        <begin position="160"/>
        <end position="183"/>
    </location>
</feature>
<keyword evidence="1" id="KW-1133">Transmembrane helix</keyword>
<sequence length="293" mass="33351">MDSVTHTLFGLTLYGAVDKSTMTKKEKRALLATAIAGSQIPDIDVISSWWDTTGRYQMWHRGITHSLLMVPVWGALIAVSARVLFRVRGWFWFLFAMLAVWIHNTSDIFNAWGTGYFEPFSSARLTFGAIPIVDVVFWLLMATGLLITRLGRGRFPSHRVFRIVWALMAVHVMAQSVQGAVLVNSVKADFEQTTLTADFIPGVFTVVGKRDEEVQLLRGSVWSELKPVAILESREDTDLQPLFAQNPKAKTLYEWSPFVVIVNDEERVGLYDPRFYRNGASFLFEYMEKPMMR</sequence>
<keyword evidence="1" id="KW-0812">Transmembrane</keyword>
<dbReference type="OrthoDB" id="245523at2"/>
<dbReference type="PANTHER" id="PTHR40031">
    <property type="entry name" value="HYPOTHETICAL MEMBRANE SPANNING PROTEIN"/>
    <property type="match status" value="1"/>
</dbReference>
<accession>A0A3M8CMV4</accession>
<protein>
    <submittedName>
        <fullName evidence="2">Metal-dependent hydrolase</fullName>
    </submittedName>
</protein>
<feature type="transmembrane region" description="Helical" evidence="1">
    <location>
        <begin position="62"/>
        <end position="85"/>
    </location>
</feature>
<evidence type="ECO:0000313" key="2">
    <source>
        <dbReference type="EMBL" id="RNB76637.1"/>
    </source>
</evidence>
<dbReference type="Pfam" id="PF04307">
    <property type="entry name" value="YdjM"/>
    <property type="match status" value="1"/>
</dbReference>
<dbReference type="AlphaFoldDB" id="A0A3M8CMV4"/>
<name>A0A3M8CMV4_9BACL</name>
<keyword evidence="3" id="KW-1185">Reference proteome</keyword>
<feature type="transmembrane region" description="Helical" evidence="1">
    <location>
        <begin position="125"/>
        <end position="148"/>
    </location>
</feature>
<evidence type="ECO:0000256" key="1">
    <source>
        <dbReference type="SAM" id="Phobius"/>
    </source>
</evidence>
<dbReference type="InterPro" id="IPR007404">
    <property type="entry name" value="YdjM-like"/>
</dbReference>
<comment type="caution">
    <text evidence="2">The sequence shown here is derived from an EMBL/GenBank/DDBJ whole genome shotgun (WGS) entry which is preliminary data.</text>
</comment>
<dbReference type="EMBL" id="RHHR01000005">
    <property type="protein sequence ID" value="RNB76637.1"/>
    <property type="molecule type" value="Genomic_DNA"/>
</dbReference>
<dbReference type="Proteomes" id="UP000282028">
    <property type="component" value="Unassembled WGS sequence"/>
</dbReference>
<keyword evidence="1" id="KW-0472">Membrane</keyword>
<dbReference type="RefSeq" id="WP_122907395.1">
    <property type="nucleotide sequence ID" value="NZ_CBCSBE010000032.1"/>
</dbReference>
<organism evidence="2 3">
    <name type="scientific">Brevibacillus invocatus</name>
    <dbReference type="NCBI Taxonomy" id="173959"/>
    <lineage>
        <taxon>Bacteria</taxon>
        <taxon>Bacillati</taxon>
        <taxon>Bacillota</taxon>
        <taxon>Bacilli</taxon>
        <taxon>Bacillales</taxon>
        <taxon>Paenibacillaceae</taxon>
        <taxon>Brevibacillus</taxon>
    </lineage>
</organism>
<dbReference type="InterPro" id="IPR053170">
    <property type="entry name" value="Transcription_regulator"/>
</dbReference>
<dbReference type="GO" id="GO:0016787">
    <property type="term" value="F:hydrolase activity"/>
    <property type="evidence" value="ECO:0007669"/>
    <property type="project" value="UniProtKB-KW"/>
</dbReference>
<feature type="transmembrane region" description="Helical" evidence="1">
    <location>
        <begin position="92"/>
        <end position="113"/>
    </location>
</feature>
<keyword evidence="2" id="KW-0378">Hydrolase</keyword>